<dbReference type="PANTHER" id="PTHR43591:SF24">
    <property type="entry name" value="2-METHOXY-6-POLYPRENYL-1,4-BENZOQUINOL METHYLASE, MITOCHONDRIAL"/>
    <property type="match status" value="1"/>
</dbReference>
<keyword evidence="2" id="KW-0808">Transferase</keyword>
<dbReference type="InterPro" id="IPR029063">
    <property type="entry name" value="SAM-dependent_MTases_sf"/>
</dbReference>
<comment type="caution">
    <text evidence="2">The sequence shown here is derived from an EMBL/GenBank/DDBJ whole genome shotgun (WGS) entry which is preliminary data.</text>
</comment>
<keyword evidence="3" id="KW-1185">Reference proteome</keyword>
<dbReference type="Gene3D" id="3.40.50.150">
    <property type="entry name" value="Vaccinia Virus protein VP39"/>
    <property type="match status" value="1"/>
</dbReference>
<feature type="domain" description="Methyltransferase type 11" evidence="1">
    <location>
        <begin position="45"/>
        <end position="135"/>
    </location>
</feature>
<reference evidence="2" key="2">
    <citation type="submission" date="2020-09" db="EMBL/GenBank/DDBJ databases">
        <authorList>
            <person name="Sun Q."/>
            <person name="Zhou Y."/>
        </authorList>
    </citation>
    <scope>NUCLEOTIDE SEQUENCE</scope>
    <source>
        <strain evidence="2">CGMCC 1.16067</strain>
    </source>
</reference>
<name>A0A917BE78_9ACTN</name>
<evidence type="ECO:0000259" key="1">
    <source>
        <dbReference type="Pfam" id="PF08241"/>
    </source>
</evidence>
<dbReference type="PANTHER" id="PTHR43591">
    <property type="entry name" value="METHYLTRANSFERASE"/>
    <property type="match status" value="1"/>
</dbReference>
<dbReference type="GO" id="GO:0032259">
    <property type="term" value="P:methylation"/>
    <property type="evidence" value="ECO:0007669"/>
    <property type="project" value="UniProtKB-KW"/>
</dbReference>
<organism evidence="2 3">
    <name type="scientific">Marmoricola endophyticus</name>
    <dbReference type="NCBI Taxonomy" id="2040280"/>
    <lineage>
        <taxon>Bacteria</taxon>
        <taxon>Bacillati</taxon>
        <taxon>Actinomycetota</taxon>
        <taxon>Actinomycetes</taxon>
        <taxon>Propionibacteriales</taxon>
        <taxon>Nocardioidaceae</taxon>
        <taxon>Marmoricola</taxon>
    </lineage>
</organism>
<dbReference type="Proteomes" id="UP000649179">
    <property type="component" value="Unassembled WGS sequence"/>
</dbReference>
<reference evidence="2" key="1">
    <citation type="journal article" date="2014" name="Int. J. Syst. Evol. Microbiol.">
        <title>Complete genome sequence of Corynebacterium casei LMG S-19264T (=DSM 44701T), isolated from a smear-ripened cheese.</title>
        <authorList>
            <consortium name="US DOE Joint Genome Institute (JGI-PGF)"/>
            <person name="Walter F."/>
            <person name="Albersmeier A."/>
            <person name="Kalinowski J."/>
            <person name="Ruckert C."/>
        </authorList>
    </citation>
    <scope>NUCLEOTIDE SEQUENCE</scope>
    <source>
        <strain evidence="2">CGMCC 1.16067</strain>
    </source>
</reference>
<evidence type="ECO:0000313" key="3">
    <source>
        <dbReference type="Proteomes" id="UP000649179"/>
    </source>
</evidence>
<keyword evidence="2" id="KW-0489">Methyltransferase</keyword>
<accession>A0A917BE78</accession>
<dbReference type="AlphaFoldDB" id="A0A917BE78"/>
<dbReference type="Pfam" id="PF08241">
    <property type="entry name" value="Methyltransf_11"/>
    <property type="match status" value="1"/>
</dbReference>
<sequence>MTPDPQESYGDSVTATYDETRGGAERAAAAAVEVAALASARGRCLDVAGGTGTVAAELTALGHDVVVVDRSRSMLALAAQRLPGRTVLADAARLPMPPGSADLVLTLWLLHLLPDPVASRVVAEVARVLAPGGTWVTSVDKADSHGRGGADEPDAEHRVAERARALGLSPVGTAHFRGRTRWGTAAGGDVATFRLAAFAPGEPVGQ</sequence>
<dbReference type="InterPro" id="IPR013216">
    <property type="entry name" value="Methyltransf_11"/>
</dbReference>
<gene>
    <name evidence="2" type="ORF">GCM10011519_10450</name>
</gene>
<proteinExistence type="predicted"/>
<dbReference type="SUPFAM" id="SSF53335">
    <property type="entry name" value="S-adenosyl-L-methionine-dependent methyltransferases"/>
    <property type="match status" value="1"/>
</dbReference>
<dbReference type="EMBL" id="BMKQ01000001">
    <property type="protein sequence ID" value="GGF38752.1"/>
    <property type="molecule type" value="Genomic_DNA"/>
</dbReference>
<evidence type="ECO:0000313" key="2">
    <source>
        <dbReference type="EMBL" id="GGF38752.1"/>
    </source>
</evidence>
<dbReference type="GO" id="GO:0008757">
    <property type="term" value="F:S-adenosylmethionine-dependent methyltransferase activity"/>
    <property type="evidence" value="ECO:0007669"/>
    <property type="project" value="InterPro"/>
</dbReference>
<dbReference type="CDD" id="cd02440">
    <property type="entry name" value="AdoMet_MTases"/>
    <property type="match status" value="1"/>
</dbReference>
<protein>
    <submittedName>
        <fullName evidence="2">Methyltransferase</fullName>
    </submittedName>
</protein>